<evidence type="ECO:0000256" key="1">
    <source>
        <dbReference type="ARBA" id="ARBA00004651"/>
    </source>
</evidence>
<evidence type="ECO:0000256" key="5">
    <source>
        <dbReference type="ARBA" id="ARBA00022989"/>
    </source>
</evidence>
<reference evidence="10" key="1">
    <citation type="submission" date="2020-10" db="EMBL/GenBank/DDBJ databases">
        <authorList>
            <person name="Gilroy R."/>
        </authorList>
    </citation>
    <scope>NUCLEOTIDE SEQUENCE</scope>
    <source>
        <strain evidence="10">ChiBcolR7-354</strain>
    </source>
</reference>
<evidence type="ECO:0000256" key="2">
    <source>
        <dbReference type="ARBA" id="ARBA00022448"/>
    </source>
</evidence>
<dbReference type="NCBIfam" id="NF045474">
    <property type="entry name" value="Opp2C"/>
    <property type="match status" value="1"/>
</dbReference>
<feature type="transmembrane region" description="Helical" evidence="8">
    <location>
        <begin position="255"/>
        <end position="276"/>
    </location>
</feature>
<comment type="subcellular location">
    <subcellularLocation>
        <location evidence="1 8">Cell membrane</location>
        <topology evidence="1 8">Multi-pass membrane protein</topology>
    </subcellularLocation>
</comment>
<comment type="caution">
    <text evidence="10">The sequence shown here is derived from an EMBL/GenBank/DDBJ whole genome shotgun (WGS) entry which is preliminary data.</text>
</comment>
<feature type="transmembrane region" description="Helical" evidence="8">
    <location>
        <begin position="209"/>
        <end position="234"/>
    </location>
</feature>
<evidence type="ECO:0000256" key="7">
    <source>
        <dbReference type="ARBA" id="ARBA00024202"/>
    </source>
</evidence>
<feature type="transmembrane region" description="Helical" evidence="8">
    <location>
        <begin position="27"/>
        <end position="49"/>
    </location>
</feature>
<dbReference type="Pfam" id="PF12911">
    <property type="entry name" value="OppC_N"/>
    <property type="match status" value="1"/>
</dbReference>
<dbReference type="AlphaFoldDB" id="A0A9D0ZEA6"/>
<dbReference type="InterPro" id="IPR035906">
    <property type="entry name" value="MetI-like_sf"/>
</dbReference>
<dbReference type="Gene3D" id="1.10.3720.10">
    <property type="entry name" value="MetI-like"/>
    <property type="match status" value="1"/>
</dbReference>
<feature type="transmembrane region" description="Helical" evidence="8">
    <location>
        <begin position="90"/>
        <end position="116"/>
    </location>
</feature>
<dbReference type="EMBL" id="DVGA01000046">
    <property type="protein sequence ID" value="HIQ78512.1"/>
    <property type="molecule type" value="Genomic_DNA"/>
</dbReference>
<sequence>MKTGTAKKQKKRSQASETWKRLRKNRLAVVGLVILALIFLLAIFADVIAPYPYDQQDYSSTFQTPSAQHLFGTDNFGRDILSRVIYGARISLQIGFISLLGGAFVGCVLGAIAGYFGGAVDTIIMRFNDILMAIPRIVLAISIASALGPGLTNAMIAVAISSIPNFARVVRASTLTIKDQEYVEAAHCIGANNFHIIKRHVFPNVLAPIIVQATLGIGTAIILAASLSFLGLGVTPPDPEWGSMLSEARTYMRDYPYMVIFPGLAIMVTVLALNLFGDGLRDALDPKLKK</sequence>
<protein>
    <submittedName>
        <fullName evidence="10">ABC transporter permease</fullName>
    </submittedName>
</protein>
<dbReference type="CDD" id="cd06261">
    <property type="entry name" value="TM_PBP2"/>
    <property type="match status" value="1"/>
</dbReference>
<dbReference type="GO" id="GO:0055085">
    <property type="term" value="P:transmembrane transport"/>
    <property type="evidence" value="ECO:0007669"/>
    <property type="project" value="InterPro"/>
</dbReference>
<dbReference type="Pfam" id="PF00528">
    <property type="entry name" value="BPD_transp_1"/>
    <property type="match status" value="1"/>
</dbReference>
<keyword evidence="2 8" id="KW-0813">Transport</keyword>
<feature type="domain" description="ABC transmembrane type-1" evidence="9">
    <location>
        <begin position="88"/>
        <end position="277"/>
    </location>
</feature>
<keyword evidence="6 8" id="KW-0472">Membrane</keyword>
<organism evidence="10 11">
    <name type="scientific">Candidatus Scatomorpha intestinavium</name>
    <dbReference type="NCBI Taxonomy" id="2840922"/>
    <lineage>
        <taxon>Bacteria</taxon>
        <taxon>Bacillati</taxon>
        <taxon>Bacillota</taxon>
        <taxon>Clostridia</taxon>
        <taxon>Eubacteriales</taxon>
        <taxon>Candidatus Scatomorpha</taxon>
    </lineage>
</organism>
<evidence type="ECO:0000256" key="3">
    <source>
        <dbReference type="ARBA" id="ARBA00022475"/>
    </source>
</evidence>
<evidence type="ECO:0000256" key="6">
    <source>
        <dbReference type="ARBA" id="ARBA00023136"/>
    </source>
</evidence>
<comment type="similarity">
    <text evidence="7">Belongs to the binding-protein-dependent transport system permease family. OppBC subfamily.</text>
</comment>
<keyword evidence="4 8" id="KW-0812">Transmembrane</keyword>
<dbReference type="SUPFAM" id="SSF161098">
    <property type="entry name" value="MetI-like"/>
    <property type="match status" value="1"/>
</dbReference>
<dbReference type="InterPro" id="IPR053385">
    <property type="entry name" value="ABC_transport_permease"/>
</dbReference>
<name>A0A9D0ZEA6_9FIRM</name>
<keyword evidence="5 8" id="KW-1133">Transmembrane helix</keyword>
<accession>A0A9D0ZEA6</accession>
<gene>
    <name evidence="10" type="ORF">IAB77_04570</name>
</gene>
<dbReference type="PROSITE" id="PS50928">
    <property type="entry name" value="ABC_TM1"/>
    <property type="match status" value="1"/>
</dbReference>
<proteinExistence type="inferred from homology"/>
<evidence type="ECO:0000313" key="10">
    <source>
        <dbReference type="EMBL" id="HIQ78512.1"/>
    </source>
</evidence>
<feature type="transmembrane region" description="Helical" evidence="8">
    <location>
        <begin position="137"/>
        <end position="160"/>
    </location>
</feature>
<dbReference type="Proteomes" id="UP000824262">
    <property type="component" value="Unassembled WGS sequence"/>
</dbReference>
<dbReference type="PANTHER" id="PTHR43386:SF1">
    <property type="entry name" value="D,D-DIPEPTIDE TRANSPORT SYSTEM PERMEASE PROTEIN DDPC-RELATED"/>
    <property type="match status" value="1"/>
</dbReference>
<dbReference type="PANTHER" id="PTHR43386">
    <property type="entry name" value="OLIGOPEPTIDE TRANSPORT SYSTEM PERMEASE PROTEIN APPC"/>
    <property type="match status" value="1"/>
</dbReference>
<evidence type="ECO:0000313" key="11">
    <source>
        <dbReference type="Proteomes" id="UP000824262"/>
    </source>
</evidence>
<evidence type="ECO:0000259" key="9">
    <source>
        <dbReference type="PROSITE" id="PS50928"/>
    </source>
</evidence>
<dbReference type="InterPro" id="IPR000515">
    <property type="entry name" value="MetI-like"/>
</dbReference>
<dbReference type="InterPro" id="IPR050366">
    <property type="entry name" value="BP-dependent_transpt_permease"/>
</dbReference>
<evidence type="ECO:0000256" key="4">
    <source>
        <dbReference type="ARBA" id="ARBA00022692"/>
    </source>
</evidence>
<keyword evidence="3" id="KW-1003">Cell membrane</keyword>
<evidence type="ECO:0000256" key="8">
    <source>
        <dbReference type="RuleBase" id="RU363032"/>
    </source>
</evidence>
<dbReference type="InterPro" id="IPR025966">
    <property type="entry name" value="OppC_N"/>
</dbReference>
<dbReference type="GO" id="GO:0005886">
    <property type="term" value="C:plasma membrane"/>
    <property type="evidence" value="ECO:0007669"/>
    <property type="project" value="UniProtKB-SubCell"/>
</dbReference>
<reference evidence="10" key="2">
    <citation type="journal article" date="2021" name="PeerJ">
        <title>Extensive microbial diversity within the chicken gut microbiome revealed by metagenomics and culture.</title>
        <authorList>
            <person name="Gilroy R."/>
            <person name="Ravi A."/>
            <person name="Getino M."/>
            <person name="Pursley I."/>
            <person name="Horton D.L."/>
            <person name="Alikhan N.F."/>
            <person name="Baker D."/>
            <person name="Gharbi K."/>
            <person name="Hall N."/>
            <person name="Watson M."/>
            <person name="Adriaenssens E.M."/>
            <person name="Foster-Nyarko E."/>
            <person name="Jarju S."/>
            <person name="Secka A."/>
            <person name="Antonio M."/>
            <person name="Oren A."/>
            <person name="Chaudhuri R.R."/>
            <person name="La Ragione R."/>
            <person name="Hildebrand F."/>
            <person name="Pallen M.J."/>
        </authorList>
    </citation>
    <scope>NUCLEOTIDE SEQUENCE</scope>
    <source>
        <strain evidence="10">ChiBcolR7-354</strain>
    </source>
</reference>